<keyword evidence="1" id="KW-0328">Glycosyltransferase</keyword>
<keyword evidence="1" id="KW-0808">Transferase</keyword>
<dbReference type="GeneID" id="71852457"/>
<organism evidence="1 2">
    <name type="scientific">Natribaculum luteum</name>
    <dbReference type="NCBI Taxonomy" id="1586232"/>
    <lineage>
        <taxon>Archaea</taxon>
        <taxon>Methanobacteriati</taxon>
        <taxon>Methanobacteriota</taxon>
        <taxon>Stenosarchaea group</taxon>
        <taxon>Halobacteria</taxon>
        <taxon>Halobacteriales</taxon>
        <taxon>Natrialbaceae</taxon>
        <taxon>Natribaculum</taxon>
    </lineage>
</organism>
<comment type="caution">
    <text evidence="1">The sequence shown here is derived from an EMBL/GenBank/DDBJ whole genome shotgun (WGS) entry which is preliminary data.</text>
</comment>
<dbReference type="PANTHER" id="PTHR12526:SF630">
    <property type="entry name" value="GLYCOSYLTRANSFERASE"/>
    <property type="match status" value="1"/>
</dbReference>
<proteinExistence type="predicted"/>
<protein>
    <submittedName>
        <fullName evidence="1">Glycosyltransferase</fullName>
        <ecNumber evidence="1">2.4.-.-</ecNumber>
    </submittedName>
</protein>
<dbReference type="Proteomes" id="UP001595821">
    <property type="component" value="Unassembled WGS sequence"/>
</dbReference>
<evidence type="ECO:0000313" key="2">
    <source>
        <dbReference type="Proteomes" id="UP001595821"/>
    </source>
</evidence>
<evidence type="ECO:0000313" key="1">
    <source>
        <dbReference type="EMBL" id="MFC4245643.1"/>
    </source>
</evidence>
<dbReference type="RefSeq" id="WP_246971565.1">
    <property type="nucleotide sequence ID" value="NZ_CP095397.1"/>
</dbReference>
<name>A0ABD5NV47_9EURY</name>
<dbReference type="GO" id="GO:0016757">
    <property type="term" value="F:glycosyltransferase activity"/>
    <property type="evidence" value="ECO:0007669"/>
    <property type="project" value="UniProtKB-KW"/>
</dbReference>
<dbReference type="EMBL" id="JBHSDJ010000002">
    <property type="protein sequence ID" value="MFC4245643.1"/>
    <property type="molecule type" value="Genomic_DNA"/>
</dbReference>
<accession>A0ABD5NV47</accession>
<reference evidence="1 2" key="1">
    <citation type="journal article" date="2014" name="Int. J. Syst. Evol. Microbiol.">
        <title>Complete genome sequence of Corynebacterium casei LMG S-19264T (=DSM 44701T), isolated from a smear-ripened cheese.</title>
        <authorList>
            <consortium name="US DOE Joint Genome Institute (JGI-PGF)"/>
            <person name="Walter F."/>
            <person name="Albersmeier A."/>
            <person name="Kalinowski J."/>
            <person name="Ruckert C."/>
        </authorList>
    </citation>
    <scope>NUCLEOTIDE SEQUENCE [LARGE SCALE GENOMIC DNA]</scope>
    <source>
        <strain evidence="1 2">IBRC-M 10912</strain>
    </source>
</reference>
<dbReference type="SUPFAM" id="SSF53756">
    <property type="entry name" value="UDP-Glycosyltransferase/glycogen phosphorylase"/>
    <property type="match status" value="1"/>
</dbReference>
<dbReference type="Pfam" id="PF13692">
    <property type="entry name" value="Glyco_trans_1_4"/>
    <property type="match status" value="1"/>
</dbReference>
<dbReference type="Gene3D" id="3.40.50.2000">
    <property type="entry name" value="Glycogen Phosphorylase B"/>
    <property type="match status" value="1"/>
</dbReference>
<dbReference type="AlphaFoldDB" id="A0ABD5NV47"/>
<dbReference type="EC" id="2.4.-.-" evidence="1"/>
<sequence length="328" mass="36396">MTRVLWLTPNKPENISVGRARIASHLEENGFNVDLRAGRPWIIREIFASDDEYDAIIGTTRAGAIVGLVVSTVTGLPLVVDHVDPIRQLEETSVWPIAQSVRHLENLAFRKSAHTLYVYSEEKTRVQRHATTATKSDLGVEYNRFADPDARILDIASDRLEKFDLRKNVVIYVGGLEPIYHIRELVESIYYLDDWSLVVLGSGSLEPTVTDAAANSDRIIYLGTVPHEHVPGYLHAADVGVSLVDDPHTLKVLEYGAARLPTVQLSGRAEKKFDGTVEFCEAESASIAAAIERANDVSETTIDSLQKLAAEYSWERIAGEYSNVLRSL</sequence>
<dbReference type="PANTHER" id="PTHR12526">
    <property type="entry name" value="GLYCOSYLTRANSFERASE"/>
    <property type="match status" value="1"/>
</dbReference>
<gene>
    <name evidence="1" type="ORF">ACFOZ7_01255</name>
</gene>